<dbReference type="EMBL" id="CP051167">
    <property type="protein sequence ID" value="QIZ70447.1"/>
    <property type="molecule type" value="Genomic_DNA"/>
</dbReference>
<reference evidence="3 4" key="1">
    <citation type="submission" date="2020-04" db="EMBL/GenBank/DDBJ databases">
        <authorList>
            <person name="Basu S."/>
            <person name="Maruthanayagam V."/>
            <person name="Chakraborty S."/>
            <person name="Pramanik A."/>
            <person name="Mukherjee J."/>
            <person name="Brink B."/>
        </authorList>
    </citation>
    <scope>NUCLEOTIDE SEQUENCE [LARGE SCALE GENOMIC DNA]</scope>
    <source>
        <strain evidence="3 4">AP17</strain>
    </source>
</reference>
<accession>A0A6H1TWB1</accession>
<evidence type="ECO:0000313" key="4">
    <source>
        <dbReference type="Proteomes" id="UP000500857"/>
    </source>
</evidence>
<evidence type="ECO:0000313" key="3">
    <source>
        <dbReference type="EMBL" id="QIZ70447.1"/>
    </source>
</evidence>
<dbReference type="AlphaFoldDB" id="A0A6H1TWB1"/>
<organism evidence="3 4">
    <name type="scientific">Oxynema aestuarii AP17</name>
    <dbReference type="NCBI Taxonomy" id="2064643"/>
    <lineage>
        <taxon>Bacteria</taxon>
        <taxon>Bacillati</taxon>
        <taxon>Cyanobacteriota</taxon>
        <taxon>Cyanophyceae</taxon>
        <taxon>Oscillatoriophycideae</taxon>
        <taxon>Oscillatoriales</taxon>
        <taxon>Oscillatoriaceae</taxon>
        <taxon>Oxynema</taxon>
        <taxon>Oxynema aestuarii</taxon>
    </lineage>
</organism>
<feature type="region of interest" description="Disordered" evidence="1">
    <location>
        <begin position="134"/>
        <end position="154"/>
    </location>
</feature>
<dbReference type="Pfam" id="PF19959">
    <property type="entry name" value="EAD4"/>
    <property type="match status" value="1"/>
</dbReference>
<dbReference type="InterPro" id="IPR045434">
    <property type="entry name" value="EAD4"/>
</dbReference>
<evidence type="ECO:0000256" key="1">
    <source>
        <dbReference type="SAM" id="MobiDB-lite"/>
    </source>
</evidence>
<proteinExistence type="predicted"/>
<feature type="domain" description="Effector-associated" evidence="2">
    <location>
        <begin position="10"/>
        <end position="117"/>
    </location>
</feature>
<name>A0A6H1TWB1_9CYAN</name>
<evidence type="ECO:0000259" key="2">
    <source>
        <dbReference type="Pfam" id="PF19959"/>
    </source>
</evidence>
<dbReference type="Pfam" id="PF08852">
    <property type="entry name" value="DUF1822"/>
    <property type="match status" value="1"/>
</dbReference>
<protein>
    <submittedName>
        <fullName evidence="3">DUF1822 family protein</fullName>
    </submittedName>
</protein>
<keyword evidence="4" id="KW-1185">Reference proteome</keyword>
<gene>
    <name evidence="3" type="ORF">HCG48_07530</name>
</gene>
<sequence>MPQRKNMTWGEIPKQRVRNFLEVLLDKHNYAEDLLSAEWQSLDGDRHRLYVHYTTKTNLVRLSRGNRYPSMKQKAEIQDAIAHLEELQILTDLRSVKTGAKAEKLSFYLDLPTRNSSDILNFILCQKWPNKSVEKTKTKDRQSNSTSFGDRSDRPIAVASPEYEAIAEIEQWGNQTIIRWRIKFSGSVDQLTPESIAKMQTTVRKLAGDRSQNIMDIHEGSIVIEFEGSEAGFRRIQTLLNRGELTEIEGFPIEAVEVVPQPIHLSQWQSNRWPTGWQELSSLLTPSQYQFAFGWRSGWEPETIAGQTIAIAGISLVLAIASVRESNNQTSILLQLHPTGNEATLPAHLELILRDRTGQTILTTATENSNSNILQLEIKGHPGEEFTLNISRENDTITKRFVI</sequence>
<dbReference type="Proteomes" id="UP000500857">
    <property type="component" value="Chromosome"/>
</dbReference>
<dbReference type="KEGG" id="oxy:HCG48_07530"/>
<dbReference type="RefSeq" id="WP_168568602.1">
    <property type="nucleotide sequence ID" value="NZ_CP051167.1"/>
</dbReference>
<dbReference type="InterPro" id="IPR014951">
    <property type="entry name" value="DUF1822"/>
</dbReference>